<proteinExistence type="predicted"/>
<dbReference type="STRING" id="443218.AS9A_0435"/>
<evidence type="ECO:0000259" key="1">
    <source>
        <dbReference type="Pfam" id="PF12697"/>
    </source>
</evidence>
<keyword evidence="2" id="KW-0378">Hydrolase</keyword>
<dbReference type="OrthoDB" id="9806902at2"/>
<dbReference type="InterPro" id="IPR050228">
    <property type="entry name" value="Carboxylesterase_BioH"/>
</dbReference>
<dbReference type="PANTHER" id="PTHR43194:SF2">
    <property type="entry name" value="PEROXISOMAL MEMBRANE PROTEIN LPX1"/>
    <property type="match status" value="1"/>
</dbReference>
<dbReference type="PRINTS" id="PR00111">
    <property type="entry name" value="ABHYDROLASE"/>
</dbReference>
<dbReference type="RefSeq" id="WP_013805243.1">
    <property type="nucleotide sequence ID" value="NC_015564.1"/>
</dbReference>
<accession>F6EHU4</accession>
<protein>
    <submittedName>
        <fullName evidence="2">Putative hydrolase</fullName>
    </submittedName>
</protein>
<keyword evidence="3" id="KW-1185">Reference proteome</keyword>
<dbReference type="HOGENOM" id="CLU_020336_6_1_11"/>
<name>F6EHU4_HOYSD</name>
<dbReference type="Gene3D" id="3.40.50.1820">
    <property type="entry name" value="alpha/beta hydrolase"/>
    <property type="match status" value="1"/>
</dbReference>
<sequence>MSTSTAMFRADPRIERSMVLSDDGVPLAVTECGDRSAHLTLVFIHGHCLRADSWSALREHLSGTLGYGIRMVSYDHRGHGESGSAPAGTYTIDQLGRDLDAVLRAVAPHGPVVLVGHSMGGMTAMSYARQFPHTIGKRIIGVGLIATASHGLTDAGVGQLLRHPLAHLLHRAVDRAPALMEIPHRLSRRIARHIIRATAFGEGRVSPHVTSLVTAMVNETTLATKIGFLRSLLHLNESLALPALREIPALVLCGTADHMTPFHHSAALASALPAADLVRVEGAGHSVILERAEVVAHALAHLLRRALHAPAFALAS</sequence>
<dbReference type="InterPro" id="IPR029058">
    <property type="entry name" value="AB_hydrolase_fold"/>
</dbReference>
<evidence type="ECO:0000313" key="2">
    <source>
        <dbReference type="EMBL" id="AEF38892.1"/>
    </source>
</evidence>
<dbReference type="AlphaFoldDB" id="F6EHU4"/>
<organism evidence="2 3">
    <name type="scientific">Hoyosella subflava (strain DSM 45089 / JCM 17490 / NBRC 109087 / DQS3-9A1)</name>
    <name type="common">Amycolicicoccus subflavus</name>
    <dbReference type="NCBI Taxonomy" id="443218"/>
    <lineage>
        <taxon>Bacteria</taxon>
        <taxon>Bacillati</taxon>
        <taxon>Actinomycetota</taxon>
        <taxon>Actinomycetes</taxon>
        <taxon>Mycobacteriales</taxon>
        <taxon>Hoyosellaceae</taxon>
        <taxon>Hoyosella</taxon>
    </lineage>
</organism>
<dbReference type="PANTHER" id="PTHR43194">
    <property type="entry name" value="HYDROLASE ALPHA/BETA FOLD FAMILY"/>
    <property type="match status" value="1"/>
</dbReference>
<dbReference type="KEGG" id="asd:AS9A_0435"/>
<dbReference type="Proteomes" id="UP000009235">
    <property type="component" value="Chromosome"/>
</dbReference>
<dbReference type="InterPro" id="IPR000073">
    <property type="entry name" value="AB_hydrolase_1"/>
</dbReference>
<dbReference type="eggNOG" id="COG2267">
    <property type="taxonomic scope" value="Bacteria"/>
</dbReference>
<dbReference type="EMBL" id="CP002786">
    <property type="protein sequence ID" value="AEF38892.1"/>
    <property type="molecule type" value="Genomic_DNA"/>
</dbReference>
<evidence type="ECO:0000313" key="3">
    <source>
        <dbReference type="Proteomes" id="UP000009235"/>
    </source>
</evidence>
<dbReference type="Pfam" id="PF12697">
    <property type="entry name" value="Abhydrolase_6"/>
    <property type="match status" value="1"/>
</dbReference>
<reference evidence="2 3" key="1">
    <citation type="journal article" date="2011" name="J. Bacteriol.">
        <title>Complete genome sequence of Amycolicicoccus subflavus DQS3-9A1T, an actinomycete isolated from crude oil-polluted soil.</title>
        <authorList>
            <person name="Cai M."/>
            <person name="Chen W.M."/>
            <person name="Nie Y."/>
            <person name="Chi C.Q."/>
            <person name="Wang Y.N."/>
            <person name="Tang Y.Q."/>
            <person name="Li G.Y."/>
            <person name="Wu X.L."/>
        </authorList>
    </citation>
    <scope>NUCLEOTIDE SEQUENCE [LARGE SCALE GENOMIC DNA]</scope>
    <source>
        <strain evidence="3">DSM 45089 / DQS3-9A1</strain>
    </source>
</reference>
<gene>
    <name evidence="2" type="ordered locus">AS9A_0435</name>
</gene>
<dbReference type="GO" id="GO:0016787">
    <property type="term" value="F:hydrolase activity"/>
    <property type="evidence" value="ECO:0007669"/>
    <property type="project" value="UniProtKB-KW"/>
</dbReference>
<feature type="domain" description="AB hydrolase-1" evidence="1">
    <location>
        <begin position="41"/>
        <end position="297"/>
    </location>
</feature>
<dbReference type="SUPFAM" id="SSF53474">
    <property type="entry name" value="alpha/beta-Hydrolases"/>
    <property type="match status" value="1"/>
</dbReference>